<gene>
    <name evidence="1" type="ORF">CFH99_15195</name>
</gene>
<dbReference type="InterPro" id="IPR024747">
    <property type="entry name" value="Pyridox_Oxase-rel"/>
</dbReference>
<dbReference type="SUPFAM" id="SSF50475">
    <property type="entry name" value="FMN-binding split barrel"/>
    <property type="match status" value="1"/>
</dbReference>
<dbReference type="Pfam" id="PF12900">
    <property type="entry name" value="Pyridox_ox_2"/>
    <property type="match status" value="1"/>
</dbReference>
<keyword evidence="2" id="KW-1185">Reference proteome</keyword>
<dbReference type="InterPro" id="IPR012349">
    <property type="entry name" value="Split_barrel_FMN-bd"/>
</dbReference>
<dbReference type="RefSeq" id="WP_207006092.1">
    <property type="nucleotide sequence ID" value="NZ_CP022295.1"/>
</dbReference>
<evidence type="ECO:0000313" key="1">
    <source>
        <dbReference type="EMBL" id="QSR26975.1"/>
    </source>
</evidence>
<organism evidence="1 2">
    <name type="scientific">Nocardioides aromaticivorans</name>
    <dbReference type="NCBI Taxonomy" id="200618"/>
    <lineage>
        <taxon>Bacteria</taxon>
        <taxon>Bacillati</taxon>
        <taxon>Actinomycetota</taxon>
        <taxon>Actinomycetes</taxon>
        <taxon>Propionibacteriales</taxon>
        <taxon>Nocardioidaceae</taxon>
        <taxon>Nocardioides</taxon>
    </lineage>
</organism>
<proteinExistence type="predicted"/>
<dbReference type="Gene3D" id="2.30.110.10">
    <property type="entry name" value="Electron Transport, Fmn-binding Protein, Chain A"/>
    <property type="match status" value="1"/>
</dbReference>
<evidence type="ECO:0000313" key="2">
    <source>
        <dbReference type="Proteomes" id="UP000662818"/>
    </source>
</evidence>
<protein>
    <submittedName>
        <fullName evidence="1">Flavin-nucleotide-binding protein</fullName>
    </submittedName>
</protein>
<reference evidence="1 2" key="1">
    <citation type="submission" date="2017-06" db="EMBL/GenBank/DDBJ databases">
        <title>Complete Genome Sequence of the Soil Carbazole-Degrading Bacterium Nocardioides aromaticivorans IC177.</title>
        <authorList>
            <person name="Vejarano F."/>
            <person name="Suzuki-Minakuchi C."/>
            <person name="Ohtsubo Y."/>
            <person name="Tsuda M."/>
            <person name="Okada K."/>
            <person name="Nojiri H."/>
        </authorList>
    </citation>
    <scope>NUCLEOTIDE SEQUENCE [LARGE SCALE GENOMIC DNA]</scope>
    <source>
        <strain evidence="1 2">IC177</strain>
    </source>
</reference>
<dbReference type="EMBL" id="CP022295">
    <property type="protein sequence ID" value="QSR26975.1"/>
    <property type="molecule type" value="Genomic_DNA"/>
</dbReference>
<accession>A0ABX7PM38</accession>
<name>A0ABX7PM38_9ACTN</name>
<dbReference type="Proteomes" id="UP000662818">
    <property type="component" value="Chromosome"/>
</dbReference>
<sequence>MLALTEIPVAGCRRLLRSTAFGRLALVDDSGRTELFPVNYVATDEEFWLRTGPGTVLDRCADGAEVVLEVDQVDPSRGVGWSVVARGSAVRASVGPRTSTGRPAPGPPPWVRHADDVWFRVPWHELTGRRLGPVPDDQPWRGASG</sequence>